<evidence type="ECO:0000256" key="3">
    <source>
        <dbReference type="RuleBase" id="RU004508"/>
    </source>
</evidence>
<dbReference type="PANTHER" id="PTHR30244:SF36">
    <property type="entry name" value="3-OXO-GLUCOSE-6-PHOSPHATE:GLUTAMATE AMINOTRANSFERASE"/>
    <property type="match status" value="1"/>
</dbReference>
<dbReference type="InterPro" id="IPR015421">
    <property type="entry name" value="PyrdxlP-dep_Trfase_major"/>
</dbReference>
<dbReference type="GO" id="GO:0008483">
    <property type="term" value="F:transaminase activity"/>
    <property type="evidence" value="ECO:0007669"/>
    <property type="project" value="UniProtKB-KW"/>
</dbReference>
<keyword evidence="5" id="KW-1185">Reference proteome</keyword>
<dbReference type="CDD" id="cd00616">
    <property type="entry name" value="AHBA_syn"/>
    <property type="match status" value="1"/>
</dbReference>
<gene>
    <name evidence="4" type="ORF">ACFO5S_15910</name>
</gene>
<accession>A0ABV9PK57</accession>
<dbReference type="InterPro" id="IPR015422">
    <property type="entry name" value="PyrdxlP-dep_Trfase_small"/>
</dbReference>
<dbReference type="EMBL" id="JBHSGV010000006">
    <property type="protein sequence ID" value="MFC4748940.1"/>
    <property type="molecule type" value="Genomic_DNA"/>
</dbReference>
<comment type="similarity">
    <text evidence="2 3">Belongs to the DegT/DnrJ/EryC1 family.</text>
</comment>
<evidence type="ECO:0000313" key="5">
    <source>
        <dbReference type="Proteomes" id="UP001595935"/>
    </source>
</evidence>
<dbReference type="Pfam" id="PF01041">
    <property type="entry name" value="DegT_DnrJ_EryC1"/>
    <property type="match status" value="1"/>
</dbReference>
<dbReference type="InterPro" id="IPR000653">
    <property type="entry name" value="DegT/StrS_aminotransferase"/>
</dbReference>
<dbReference type="SUPFAM" id="SSF53383">
    <property type="entry name" value="PLP-dependent transferases"/>
    <property type="match status" value="1"/>
</dbReference>
<reference evidence="5" key="1">
    <citation type="journal article" date="2019" name="Int. J. Syst. Evol. Microbiol.">
        <title>The Global Catalogue of Microorganisms (GCM) 10K type strain sequencing project: providing services to taxonomists for standard genome sequencing and annotation.</title>
        <authorList>
            <consortium name="The Broad Institute Genomics Platform"/>
            <consortium name="The Broad Institute Genome Sequencing Center for Infectious Disease"/>
            <person name="Wu L."/>
            <person name="Ma J."/>
        </authorList>
    </citation>
    <scope>NUCLEOTIDE SEQUENCE [LARGE SCALE GENOMIC DNA]</scope>
    <source>
        <strain evidence="5">WYCCWR 13023</strain>
    </source>
</reference>
<evidence type="ECO:0000256" key="2">
    <source>
        <dbReference type="ARBA" id="ARBA00037999"/>
    </source>
</evidence>
<keyword evidence="4" id="KW-0808">Transferase</keyword>
<dbReference type="Proteomes" id="UP001595935">
    <property type="component" value="Unassembled WGS sequence"/>
</dbReference>
<sequence>MIKFLDLQKINEQYASELKKAASEVIDSGWFLLGDKLKTFEQKLASYIKVENAIGVANGLDALRLIFKGYIELGILKEGDEVIVPANTYIASLLAITDNGLVPILAEPDLETFNLDISKLESKVTSRTKAIMIVHLYGRVCWSLELESFAKKYNLKVIEDNAQAIGATWNGIKTGNLGDAAGFSFYPGKNLGALGDSGAVTTKNPELANIVRAIANYGSLEKYVNNYQGLNSRMDEIQAAFLSVKFDYIDKENNRRKEIADYYISNIKNSKIIVPTIINSDEHVWHLFVIRSNERDDLKKYLEQNQIQTLIHYPIPPHKQKCYTFLNNLSMPITEKIHEEVLSLPISPVMTNEEIKRVVDVINFY</sequence>
<keyword evidence="4" id="KW-0032">Aminotransferase</keyword>
<dbReference type="PIRSF" id="PIRSF000390">
    <property type="entry name" value="PLP_StrS"/>
    <property type="match status" value="1"/>
</dbReference>
<proteinExistence type="inferred from homology"/>
<dbReference type="InterPro" id="IPR015424">
    <property type="entry name" value="PyrdxlP-dep_Trfase"/>
</dbReference>
<dbReference type="Gene3D" id="3.90.1150.10">
    <property type="entry name" value="Aspartate Aminotransferase, domain 1"/>
    <property type="match status" value="1"/>
</dbReference>
<comment type="caution">
    <text evidence="4">The sequence shown here is derived from an EMBL/GenBank/DDBJ whole genome shotgun (WGS) entry which is preliminary data.</text>
</comment>
<dbReference type="RefSeq" id="WP_213258880.1">
    <property type="nucleotide sequence ID" value="NZ_JAGYWA010000006.1"/>
</dbReference>
<keyword evidence="1 3" id="KW-0663">Pyridoxal phosphate</keyword>
<evidence type="ECO:0000313" key="4">
    <source>
        <dbReference type="EMBL" id="MFC4748940.1"/>
    </source>
</evidence>
<organism evidence="4 5">
    <name type="scientific">Flavobacterium branchiicola</name>
    <dbReference type="NCBI Taxonomy" id="1114875"/>
    <lineage>
        <taxon>Bacteria</taxon>
        <taxon>Pseudomonadati</taxon>
        <taxon>Bacteroidota</taxon>
        <taxon>Flavobacteriia</taxon>
        <taxon>Flavobacteriales</taxon>
        <taxon>Flavobacteriaceae</taxon>
        <taxon>Flavobacterium</taxon>
    </lineage>
</organism>
<evidence type="ECO:0000256" key="1">
    <source>
        <dbReference type="ARBA" id="ARBA00022898"/>
    </source>
</evidence>
<protein>
    <submittedName>
        <fullName evidence="4">DegT/DnrJ/EryC1/StrS family aminotransferase</fullName>
    </submittedName>
</protein>
<dbReference type="PANTHER" id="PTHR30244">
    <property type="entry name" value="TRANSAMINASE"/>
    <property type="match status" value="1"/>
</dbReference>
<name>A0ABV9PK57_9FLAO</name>
<dbReference type="Gene3D" id="3.40.640.10">
    <property type="entry name" value="Type I PLP-dependent aspartate aminotransferase-like (Major domain)"/>
    <property type="match status" value="1"/>
</dbReference>